<dbReference type="RefSeq" id="WP_115815257.1">
    <property type="nucleotide sequence ID" value="NZ_QUNI01000027.1"/>
</dbReference>
<dbReference type="Proteomes" id="UP000257136">
    <property type="component" value="Unassembled WGS sequence"/>
</dbReference>
<sequence length="226" mass="27259">MRFSNKASKYLAKLKRNNEFVVSREKLVDYFKRHNIPEFEKIIEFQIDFSGLELTIKNKDSSKFNAFLISKENISKNEEIEYLIVNNKYYFFCGDHETAQFWFVISENGEICTYDNNDETVNIIYSSFEKFIESYAFIDLINQNKKYEYPSYFSLIENNHFDELTKNYFIHNSSNDEFNKWISTENLIINKGIWLHEHSFYIHIYGETKSECEKFIELLKEEKIIK</sequence>
<comment type="caution">
    <text evidence="1">The sequence shown here is derived from an EMBL/GenBank/DDBJ whole genome shotgun (WGS) entry which is preliminary data.</text>
</comment>
<dbReference type="AlphaFoldDB" id="A0A3E0DW09"/>
<organism evidence="1 2">
    <name type="scientific">Flavobacterium aquicola</name>
    <dbReference type="NCBI Taxonomy" id="1682742"/>
    <lineage>
        <taxon>Bacteria</taxon>
        <taxon>Pseudomonadati</taxon>
        <taxon>Bacteroidota</taxon>
        <taxon>Flavobacteriia</taxon>
        <taxon>Flavobacteriales</taxon>
        <taxon>Flavobacteriaceae</taxon>
        <taxon>Flavobacterium</taxon>
    </lineage>
</organism>
<gene>
    <name evidence="1" type="ORF">C8P67_1278</name>
</gene>
<name>A0A3E0DW09_9FLAO</name>
<evidence type="ECO:0000313" key="2">
    <source>
        <dbReference type="Proteomes" id="UP000257136"/>
    </source>
</evidence>
<dbReference type="SUPFAM" id="SSF160631">
    <property type="entry name" value="SMI1/KNR4-like"/>
    <property type="match status" value="1"/>
</dbReference>
<keyword evidence="2" id="KW-1185">Reference proteome</keyword>
<dbReference type="OrthoDB" id="1334095at2"/>
<proteinExistence type="predicted"/>
<dbReference type="EMBL" id="QUNI01000027">
    <property type="protein sequence ID" value="REG90248.1"/>
    <property type="molecule type" value="Genomic_DNA"/>
</dbReference>
<reference evidence="1 2" key="1">
    <citation type="submission" date="2018-08" db="EMBL/GenBank/DDBJ databases">
        <title>Genomic Encyclopedia of Archaeal and Bacterial Type Strains, Phase II (KMG-II): from individual species to whole genera.</title>
        <authorList>
            <person name="Goeker M."/>
        </authorList>
    </citation>
    <scope>NUCLEOTIDE SEQUENCE [LARGE SCALE GENOMIC DNA]</scope>
    <source>
        <strain evidence="1 2">DSM 100880</strain>
    </source>
</reference>
<evidence type="ECO:0008006" key="3">
    <source>
        <dbReference type="Google" id="ProtNLM"/>
    </source>
</evidence>
<protein>
    <recommendedName>
        <fullName evidence="3">SUKH superfamily protein</fullName>
    </recommendedName>
</protein>
<dbReference type="InterPro" id="IPR037883">
    <property type="entry name" value="Knr4/Smi1-like_sf"/>
</dbReference>
<evidence type="ECO:0000313" key="1">
    <source>
        <dbReference type="EMBL" id="REG90248.1"/>
    </source>
</evidence>
<accession>A0A3E0DW09</accession>